<gene>
    <name evidence="1" type="ORF">Scaly_0016400</name>
</gene>
<reference evidence="1" key="2">
    <citation type="journal article" date="2024" name="Plant">
        <title>Genomic evolution and insights into agronomic trait innovations of Sesamum species.</title>
        <authorList>
            <person name="Miao H."/>
            <person name="Wang L."/>
            <person name="Qu L."/>
            <person name="Liu H."/>
            <person name="Sun Y."/>
            <person name="Le M."/>
            <person name="Wang Q."/>
            <person name="Wei S."/>
            <person name="Zheng Y."/>
            <person name="Lin W."/>
            <person name="Duan Y."/>
            <person name="Cao H."/>
            <person name="Xiong S."/>
            <person name="Wang X."/>
            <person name="Wei L."/>
            <person name="Li C."/>
            <person name="Ma Q."/>
            <person name="Ju M."/>
            <person name="Zhao R."/>
            <person name="Li G."/>
            <person name="Mu C."/>
            <person name="Tian Q."/>
            <person name="Mei H."/>
            <person name="Zhang T."/>
            <person name="Gao T."/>
            <person name="Zhang H."/>
        </authorList>
    </citation>
    <scope>NUCLEOTIDE SEQUENCE</scope>
    <source>
        <strain evidence="1">KEN8</strain>
    </source>
</reference>
<evidence type="ECO:0000313" key="1">
    <source>
        <dbReference type="EMBL" id="KAL0395680.1"/>
    </source>
</evidence>
<sequence length="108" mass="11888">MMLFLKGRMRVNDPSLSVFKGYGLSKAAEEYLSSHGLKNAIYSIDASDVQDDLFGQLIMCPFRGIEGITDLKVRVLEGIASVEVVSEVNTSRLQLNSPSPVIIWILIA</sequence>
<reference evidence="1" key="1">
    <citation type="submission" date="2020-06" db="EMBL/GenBank/DDBJ databases">
        <authorList>
            <person name="Li T."/>
            <person name="Hu X."/>
            <person name="Zhang T."/>
            <person name="Song X."/>
            <person name="Zhang H."/>
            <person name="Dai N."/>
            <person name="Sheng W."/>
            <person name="Hou X."/>
            <person name="Wei L."/>
        </authorList>
    </citation>
    <scope>NUCLEOTIDE SEQUENCE</scope>
    <source>
        <strain evidence="1">KEN8</strain>
        <tissue evidence="1">Leaf</tissue>
    </source>
</reference>
<dbReference type="EMBL" id="JACGWM010000001">
    <property type="protein sequence ID" value="KAL0395680.1"/>
    <property type="molecule type" value="Genomic_DNA"/>
</dbReference>
<proteinExistence type="predicted"/>
<accession>A0AAW2STA9</accession>
<protein>
    <submittedName>
        <fullName evidence="1">Uncharacterized protein</fullName>
    </submittedName>
</protein>
<comment type="caution">
    <text evidence="1">The sequence shown here is derived from an EMBL/GenBank/DDBJ whole genome shotgun (WGS) entry which is preliminary data.</text>
</comment>
<name>A0AAW2STA9_9LAMI</name>
<dbReference type="AlphaFoldDB" id="A0AAW2STA9"/>
<organism evidence="1">
    <name type="scientific">Sesamum calycinum</name>
    <dbReference type="NCBI Taxonomy" id="2727403"/>
    <lineage>
        <taxon>Eukaryota</taxon>
        <taxon>Viridiplantae</taxon>
        <taxon>Streptophyta</taxon>
        <taxon>Embryophyta</taxon>
        <taxon>Tracheophyta</taxon>
        <taxon>Spermatophyta</taxon>
        <taxon>Magnoliopsida</taxon>
        <taxon>eudicotyledons</taxon>
        <taxon>Gunneridae</taxon>
        <taxon>Pentapetalae</taxon>
        <taxon>asterids</taxon>
        <taxon>lamiids</taxon>
        <taxon>Lamiales</taxon>
        <taxon>Pedaliaceae</taxon>
        <taxon>Sesamum</taxon>
    </lineage>
</organism>